<dbReference type="HOGENOM" id="CLU_001251_1_0_1"/>
<feature type="compositionally biased region" description="Polar residues" evidence="3">
    <location>
        <begin position="1"/>
        <end position="17"/>
    </location>
</feature>
<dbReference type="PROSITE" id="PS50010">
    <property type="entry name" value="DH_2"/>
    <property type="match status" value="2"/>
</dbReference>
<sequence>MDQSALSTKHLSSTDTSIPPPSYELSSHNNVTTQPVRRPKSYRPLPPVPGARPRQPSLLRPSSPQLAPHLLASEVPSPSGSRPVSISIDYSLSAASSIIESLNSRDSREITAPQIQDTGSTHDLLIGARRPSIPDQNSIAGDTFGRPPYNSRYTPDLPVGVAPPYFLGQNSAVQLKASIPDNASMRSQGSSLYHGSPDILHPVHVSMVNGLPLSHSPLSSMIGSPPTSPLSQSSGFPHFEPSQYTSPPSTVPTSHHSHDSFIFESSSGHDQSPDDYARVLQSVGQFPLEMVEERSDYNNTDAESLGDDDPLRYADWALLSHIAVGLRDKVPRGVHVKGSVPYPNAFTGKDIVSAIHSQIQRELVMHLGGAPDDRRAALHVARSLQSQLFFYEVEWKSRLLQDGVEDVYMFMNSEGGDAPMEGGELPTGIVTYMTRCYALDCGGASCYSYSCPRKSGLFLQQLPDPSEGAPEPSADVWSEKVPGEVIQALAESEVKRQTIIHTLITSEEQYLKDLDMVENVYMKPLQRANPPVISPLDLEEFIDQVFHNISDLRECSRRLLDVLHVRQREQYPIIERIGDVFLDAATVFRLAYPEYVGHHPIAEKRVKEELEKNAEFRMFIERCSRQRMQEGTRLLDLKHSLNRPAEHLQKYPVLLEAIVNETPKRNPDRDFLQEAIDAIKSLQQVAMLRTFQSAMCKGYTAKWEYNDLVTREMVKGLSKDEIKRQSIIFELIKGEMAYVRDLELVENLYVEPLRIADPSIIPSDRQEQFLRDAFCNISELFAHHKRLLDRLHEIQREEHPRIRSITAPLFDATLNFREAYMEYITNYPIGEYRIDDEKAHNSLFKLFYDQCQRHADTRRLDMKHFIYRPIPRLLRYELLLRNIQEETPPMHDDRDAIPQVIEVIKALGKDSEPGVQSAKLKVQVWRYNSNLVFKPGEYIDMDLLNDQRSIVHSGKLLRQPEGGLNTGMEVFVLLFDNYLVLTKARERDGINQYHVIRRPIPLDLLMLYNMHDPPIARGTGILRSLRSGETQMPDGSDSRNAYPMTFFQTGRSGGFLTLCAESVASREEWNMKLEEALGLRKVVQESNKVFEIETLNTNTFFTHQNNPGQSWQDHSISGPVTCSVPFTTTDGRALIAVGCVDGLWMGFRHDSRSMQRVLHIKRVTQCDMLEEFSVFLVLADKVLFAYHIEALVPSNPSMPQPPQKMNTIVHKDVQFFKCGKLNGRTLVVFVKKDGSNSVFYVVEPVLDKIHERNKASNGLALRLLGTKSSWFRDYRRFGYSSEAYDVAFLKAKLAILSARGFEILDATDFQTIVSVPLKDEPQTAHITKRCESSRPIGIFRSSANDFLLCFEEFGLYVNKKGHPSNPSTGTIEWEGKVERVAIHAPYILLFDRQFIEVRHIKTGRLAQIIPGNEIRCIWNGLGVDYDAIISPSGEDEQFVSEPRVYAVMNVEEPQGMYPNGRIAKPIAQHIFELMPTIPLYLPGSLTSPSTVGPYFSQSYSPPRSPPLRANHFFRQ</sequence>
<proteinExistence type="predicted"/>
<feature type="domain" description="DH" evidence="5">
    <location>
        <begin position="723"/>
        <end position="914"/>
    </location>
</feature>
<organism evidence="7 8">
    <name type="scientific">Amanita muscaria (strain Koide BX008)</name>
    <dbReference type="NCBI Taxonomy" id="946122"/>
    <lineage>
        <taxon>Eukaryota</taxon>
        <taxon>Fungi</taxon>
        <taxon>Dikarya</taxon>
        <taxon>Basidiomycota</taxon>
        <taxon>Agaricomycotina</taxon>
        <taxon>Agaricomycetes</taxon>
        <taxon>Agaricomycetidae</taxon>
        <taxon>Agaricales</taxon>
        <taxon>Pluteineae</taxon>
        <taxon>Amanitaceae</taxon>
        <taxon>Amanita</taxon>
    </lineage>
</organism>
<reference evidence="7 8" key="1">
    <citation type="submission" date="2014-04" db="EMBL/GenBank/DDBJ databases">
        <title>Evolutionary Origins and Diversification of the Mycorrhizal Mutualists.</title>
        <authorList>
            <consortium name="DOE Joint Genome Institute"/>
            <consortium name="Mycorrhizal Genomics Consortium"/>
            <person name="Kohler A."/>
            <person name="Kuo A."/>
            <person name="Nagy L.G."/>
            <person name="Floudas D."/>
            <person name="Copeland A."/>
            <person name="Barry K.W."/>
            <person name="Cichocki N."/>
            <person name="Veneault-Fourrey C."/>
            <person name="LaButti K."/>
            <person name="Lindquist E.A."/>
            <person name="Lipzen A."/>
            <person name="Lundell T."/>
            <person name="Morin E."/>
            <person name="Murat C."/>
            <person name="Riley R."/>
            <person name="Ohm R."/>
            <person name="Sun H."/>
            <person name="Tunlid A."/>
            <person name="Henrissat B."/>
            <person name="Grigoriev I.V."/>
            <person name="Hibbett D.S."/>
            <person name="Martin F."/>
        </authorList>
    </citation>
    <scope>NUCLEOTIDE SEQUENCE [LARGE SCALE GENOMIC DNA]</scope>
    <source>
        <strain evidence="7 8">Koide BX008</strain>
    </source>
</reference>
<dbReference type="Pfam" id="PF00621">
    <property type="entry name" value="RhoGEF"/>
    <property type="match status" value="2"/>
</dbReference>
<dbReference type="Proteomes" id="UP000054549">
    <property type="component" value="Unassembled WGS sequence"/>
</dbReference>
<feature type="compositionally biased region" description="Low complexity" evidence="3">
    <location>
        <begin position="51"/>
        <end position="64"/>
    </location>
</feature>
<feature type="region of interest" description="Disordered" evidence="3">
    <location>
        <begin position="1"/>
        <end position="64"/>
    </location>
</feature>
<dbReference type="PROSITE" id="PS50003">
    <property type="entry name" value="PH_DOMAIN"/>
    <property type="match status" value="1"/>
</dbReference>
<dbReference type="GO" id="GO:0005085">
    <property type="term" value="F:guanyl-nucleotide exchange factor activity"/>
    <property type="evidence" value="ECO:0007669"/>
    <property type="project" value="UniProtKB-KW"/>
</dbReference>
<dbReference type="EMBL" id="KN818226">
    <property type="protein sequence ID" value="KIL69147.1"/>
    <property type="molecule type" value="Genomic_DNA"/>
</dbReference>
<dbReference type="InterPro" id="IPR001331">
    <property type="entry name" value="GDS_CDC24_CS"/>
</dbReference>
<dbReference type="InterPro" id="IPR052233">
    <property type="entry name" value="Rho-type_GEFs"/>
</dbReference>
<evidence type="ECO:0000256" key="2">
    <source>
        <dbReference type="ARBA" id="ARBA00022658"/>
    </source>
</evidence>
<feature type="region of interest" description="Disordered" evidence="3">
    <location>
        <begin position="219"/>
        <end position="275"/>
    </location>
</feature>
<feature type="domain" description="DH" evidence="5">
    <location>
        <begin position="495"/>
        <end position="682"/>
    </location>
</feature>
<dbReference type="SMART" id="SM00233">
    <property type="entry name" value="PH"/>
    <property type="match status" value="1"/>
</dbReference>
<dbReference type="Pfam" id="PF15405">
    <property type="entry name" value="PH_5"/>
    <property type="match status" value="1"/>
</dbReference>
<keyword evidence="2" id="KW-0344">Guanine-nucleotide releasing factor</keyword>
<evidence type="ECO:0000259" key="5">
    <source>
        <dbReference type="PROSITE" id="PS50010"/>
    </source>
</evidence>
<name>A0A0C2X4G9_AMAMK</name>
<dbReference type="CDD" id="cd00160">
    <property type="entry name" value="RhoGEF"/>
    <property type="match status" value="1"/>
</dbReference>
<dbReference type="InterPro" id="IPR011993">
    <property type="entry name" value="PH-like_dom_sf"/>
</dbReference>
<dbReference type="InParanoid" id="A0A0C2X4G9"/>
<evidence type="ECO:0000313" key="7">
    <source>
        <dbReference type="EMBL" id="KIL69147.1"/>
    </source>
</evidence>
<dbReference type="PANTHER" id="PTHR46572">
    <property type="entry name" value="RHO1 GDP-GTP EXCHANGE PROTEIN 1-RELATED"/>
    <property type="match status" value="1"/>
</dbReference>
<dbReference type="OrthoDB" id="2272012at2759"/>
<dbReference type="InterPro" id="IPR001849">
    <property type="entry name" value="PH_domain"/>
</dbReference>
<dbReference type="SUPFAM" id="SSF48065">
    <property type="entry name" value="DBL homology domain (DH-domain)"/>
    <property type="match status" value="2"/>
</dbReference>
<keyword evidence="8" id="KW-1185">Reference proteome</keyword>
<protein>
    <recommendedName>
        <fullName evidence="9">Rho1 guanine nucleotide exchange factor 1</fullName>
    </recommendedName>
</protein>
<dbReference type="InterPro" id="IPR000219">
    <property type="entry name" value="DH_dom"/>
</dbReference>
<dbReference type="SMART" id="SM00325">
    <property type="entry name" value="RhoGEF"/>
    <property type="match status" value="2"/>
</dbReference>
<dbReference type="PROSITE" id="PS00741">
    <property type="entry name" value="DH_1"/>
    <property type="match status" value="1"/>
</dbReference>
<accession>A0A0C2X4G9</accession>
<evidence type="ECO:0000259" key="4">
    <source>
        <dbReference type="PROSITE" id="PS50003"/>
    </source>
</evidence>
<evidence type="ECO:0000256" key="3">
    <source>
        <dbReference type="SAM" id="MobiDB-lite"/>
    </source>
</evidence>
<dbReference type="STRING" id="946122.A0A0C2X4G9"/>
<dbReference type="SUPFAM" id="SSF50729">
    <property type="entry name" value="PH domain-like"/>
    <property type="match status" value="1"/>
</dbReference>
<dbReference type="Gene3D" id="1.20.900.10">
    <property type="entry name" value="Dbl homology (DH) domain"/>
    <property type="match status" value="2"/>
</dbReference>
<evidence type="ECO:0000259" key="6">
    <source>
        <dbReference type="PROSITE" id="PS50219"/>
    </source>
</evidence>
<dbReference type="SMART" id="SM00036">
    <property type="entry name" value="CNH"/>
    <property type="match status" value="1"/>
</dbReference>
<dbReference type="GO" id="GO:0035556">
    <property type="term" value="P:intracellular signal transduction"/>
    <property type="evidence" value="ECO:0007669"/>
    <property type="project" value="InterPro"/>
</dbReference>
<evidence type="ECO:0008006" key="9">
    <source>
        <dbReference type="Google" id="ProtNLM"/>
    </source>
</evidence>
<evidence type="ECO:0000256" key="1">
    <source>
        <dbReference type="ARBA" id="ARBA00022553"/>
    </source>
</evidence>
<dbReference type="InterPro" id="IPR001180">
    <property type="entry name" value="CNH_dom"/>
</dbReference>
<dbReference type="InterPro" id="IPR041675">
    <property type="entry name" value="PH_5"/>
</dbReference>
<dbReference type="InterPro" id="IPR035899">
    <property type="entry name" value="DBL_dom_sf"/>
</dbReference>
<feature type="domain" description="PH" evidence="4">
    <location>
        <begin position="949"/>
        <end position="1078"/>
    </location>
</feature>
<dbReference type="PANTHER" id="PTHR46572:SF1">
    <property type="entry name" value="RHO1 GUANINE NUCLEOTIDE EXCHANGE FACTOR TUS1"/>
    <property type="match status" value="1"/>
</dbReference>
<feature type="domain" description="CNH" evidence="6">
    <location>
        <begin position="1117"/>
        <end position="1424"/>
    </location>
</feature>
<keyword evidence="1" id="KW-0597">Phosphoprotein</keyword>
<dbReference type="Pfam" id="PF00780">
    <property type="entry name" value="CNH"/>
    <property type="match status" value="1"/>
</dbReference>
<feature type="compositionally biased region" description="Low complexity" evidence="3">
    <location>
        <begin position="245"/>
        <end position="254"/>
    </location>
</feature>
<dbReference type="PROSITE" id="PS50219">
    <property type="entry name" value="CNH"/>
    <property type="match status" value="1"/>
</dbReference>
<gene>
    <name evidence="7" type="ORF">M378DRAFT_157372</name>
</gene>
<dbReference type="Gene3D" id="2.30.29.30">
    <property type="entry name" value="Pleckstrin-homology domain (PH domain)/Phosphotyrosine-binding domain (PTB)"/>
    <property type="match status" value="1"/>
</dbReference>
<evidence type="ECO:0000313" key="8">
    <source>
        <dbReference type="Proteomes" id="UP000054549"/>
    </source>
</evidence>
<feature type="region of interest" description="Disordered" evidence="3">
    <location>
        <begin position="1496"/>
        <end position="1515"/>
    </location>
</feature>
<feature type="compositionally biased region" description="Polar residues" evidence="3">
    <location>
        <begin position="24"/>
        <end position="35"/>
    </location>
</feature>